<keyword evidence="1" id="KW-0479">Metal-binding</keyword>
<name>A0AAV5GQZ3_9BASI</name>
<feature type="region of interest" description="Disordered" evidence="4">
    <location>
        <begin position="1"/>
        <end position="59"/>
    </location>
</feature>
<feature type="compositionally biased region" description="Low complexity" evidence="4">
    <location>
        <begin position="320"/>
        <end position="329"/>
    </location>
</feature>
<evidence type="ECO:0000313" key="7">
    <source>
        <dbReference type="Proteomes" id="UP001342314"/>
    </source>
</evidence>
<gene>
    <name evidence="6" type="ORF">Rhopal_005643-T1</name>
</gene>
<evidence type="ECO:0000259" key="5">
    <source>
        <dbReference type="SMART" id="SM00064"/>
    </source>
</evidence>
<sequence length="465" mass="49570">MSPSHGSTAVTLHFKERHSGRQPLSDRPAALRRNGSVSRELFNHPSPPHSPSLAATESKSQSWLSTLAAPFSPSNSDASKQLDASCVRGRMLPRTQWKRDEDSEQCADPDCSQRFDLLNRRHHCRTCGDIFCASHSSRSTFLWPAPGDDAVPAFTPRGTPRATPRSSAVDLPSLVYSVSPSNASAISTASSNNSSNASSTPTSSPPNHPSLMPLSARVCDRCYFSVPDPQGVGAPLLTPPVLPQSHLPAFAAFASASSRPMTLRHPHGSRASSRSRASSPGHSPPGSKSRSRQGSATSASSTTPSEYSTPSTSVERLPYASSSSSASTSPEELCFVPARAQSQPRRKSSLSRASSASRGAVAARGSSLPRLQRQPLRSTAVTTPRPVKEAVPSSDDDSDALTEVEGDDSAAPRAHDFAAGPAGDGDEGEDEDDERRHDETIRERRRLQQEFGSVQGGPWQSWATF</sequence>
<feature type="compositionally biased region" description="Polar residues" evidence="4">
    <location>
        <begin position="1"/>
        <end position="10"/>
    </location>
</feature>
<feature type="compositionally biased region" description="Low complexity" evidence="4">
    <location>
        <begin position="185"/>
        <end position="202"/>
    </location>
</feature>
<feature type="compositionally biased region" description="Acidic residues" evidence="4">
    <location>
        <begin position="394"/>
        <end position="408"/>
    </location>
</feature>
<evidence type="ECO:0000313" key="6">
    <source>
        <dbReference type="EMBL" id="GJN92608.1"/>
    </source>
</evidence>
<dbReference type="InterPro" id="IPR052113">
    <property type="entry name" value="FYVE-type_Zinc_Finger"/>
</dbReference>
<reference evidence="6 7" key="1">
    <citation type="submission" date="2021-12" db="EMBL/GenBank/DDBJ databases">
        <title>High titer production of polyol ester of fatty acids by Rhodotorula paludigena BS15 towards product separation-free biomass refinery.</title>
        <authorList>
            <person name="Mano J."/>
            <person name="Ono H."/>
            <person name="Tanaka T."/>
            <person name="Naito K."/>
            <person name="Sushida H."/>
            <person name="Ike M."/>
            <person name="Tokuyasu K."/>
            <person name="Kitaoka M."/>
        </authorList>
    </citation>
    <scope>NUCLEOTIDE SEQUENCE [LARGE SCALE GENOMIC DNA]</scope>
    <source>
        <strain evidence="6 7">BS15</strain>
    </source>
</reference>
<feature type="domain" description="FYVE zinc finger" evidence="5">
    <location>
        <begin position="92"/>
        <end position="228"/>
    </location>
</feature>
<comment type="caution">
    <text evidence="6">The sequence shown here is derived from an EMBL/GenBank/DDBJ whole genome shotgun (WGS) entry which is preliminary data.</text>
</comment>
<protein>
    <recommendedName>
        <fullName evidence="5">FYVE zinc finger domain-containing protein</fullName>
    </recommendedName>
</protein>
<feature type="compositionally biased region" description="Low complexity" evidence="4">
    <location>
        <begin position="350"/>
        <end position="368"/>
    </location>
</feature>
<dbReference type="SMART" id="SM00064">
    <property type="entry name" value="FYVE"/>
    <property type="match status" value="1"/>
</dbReference>
<organism evidence="6 7">
    <name type="scientific">Rhodotorula paludigena</name>
    <dbReference type="NCBI Taxonomy" id="86838"/>
    <lineage>
        <taxon>Eukaryota</taxon>
        <taxon>Fungi</taxon>
        <taxon>Dikarya</taxon>
        <taxon>Basidiomycota</taxon>
        <taxon>Pucciniomycotina</taxon>
        <taxon>Microbotryomycetes</taxon>
        <taxon>Sporidiobolales</taxon>
        <taxon>Sporidiobolaceae</taxon>
        <taxon>Rhodotorula</taxon>
    </lineage>
</organism>
<dbReference type="EMBL" id="BQKY01000011">
    <property type="protein sequence ID" value="GJN92608.1"/>
    <property type="molecule type" value="Genomic_DNA"/>
</dbReference>
<proteinExistence type="predicted"/>
<dbReference type="Proteomes" id="UP001342314">
    <property type="component" value="Unassembled WGS sequence"/>
</dbReference>
<dbReference type="AlphaFoldDB" id="A0AAV5GQZ3"/>
<evidence type="ECO:0000256" key="3">
    <source>
        <dbReference type="ARBA" id="ARBA00022833"/>
    </source>
</evidence>
<dbReference type="InterPro" id="IPR011011">
    <property type="entry name" value="Znf_FYVE_PHD"/>
</dbReference>
<keyword evidence="7" id="KW-1185">Reference proteome</keyword>
<evidence type="ECO:0000256" key="2">
    <source>
        <dbReference type="ARBA" id="ARBA00022771"/>
    </source>
</evidence>
<dbReference type="Gene3D" id="3.30.40.10">
    <property type="entry name" value="Zinc/RING finger domain, C3HC4 (zinc finger)"/>
    <property type="match status" value="1"/>
</dbReference>
<accession>A0AAV5GQZ3</accession>
<evidence type="ECO:0000256" key="4">
    <source>
        <dbReference type="SAM" id="MobiDB-lite"/>
    </source>
</evidence>
<feature type="compositionally biased region" description="Low complexity" evidence="4">
    <location>
        <begin position="269"/>
        <end position="313"/>
    </location>
</feature>
<keyword evidence="2" id="KW-0863">Zinc-finger</keyword>
<keyword evidence="3" id="KW-0862">Zinc</keyword>
<dbReference type="PANTHER" id="PTHR39490">
    <property type="entry name" value="ARRESTIN DOMAIN-CONTAINING PROTEIN D"/>
    <property type="match status" value="1"/>
</dbReference>
<dbReference type="InterPro" id="IPR000306">
    <property type="entry name" value="Znf_FYVE"/>
</dbReference>
<dbReference type="Pfam" id="PF01363">
    <property type="entry name" value="FYVE"/>
    <property type="match status" value="1"/>
</dbReference>
<feature type="region of interest" description="Disordered" evidence="4">
    <location>
        <begin position="258"/>
        <end position="465"/>
    </location>
</feature>
<feature type="compositionally biased region" description="Acidic residues" evidence="4">
    <location>
        <begin position="424"/>
        <end position="433"/>
    </location>
</feature>
<feature type="region of interest" description="Disordered" evidence="4">
    <location>
        <begin position="185"/>
        <end position="211"/>
    </location>
</feature>
<dbReference type="InterPro" id="IPR013083">
    <property type="entry name" value="Znf_RING/FYVE/PHD"/>
</dbReference>
<dbReference type="GO" id="GO:0008270">
    <property type="term" value="F:zinc ion binding"/>
    <property type="evidence" value="ECO:0007669"/>
    <property type="project" value="UniProtKB-KW"/>
</dbReference>
<feature type="compositionally biased region" description="Basic and acidic residues" evidence="4">
    <location>
        <begin position="434"/>
        <end position="448"/>
    </location>
</feature>
<dbReference type="PANTHER" id="PTHR39490:SF13">
    <property type="entry name" value="FYVE-TYPE DOMAIN-CONTAINING PROTEIN"/>
    <property type="match status" value="1"/>
</dbReference>
<evidence type="ECO:0000256" key="1">
    <source>
        <dbReference type="ARBA" id="ARBA00022723"/>
    </source>
</evidence>
<dbReference type="SUPFAM" id="SSF57903">
    <property type="entry name" value="FYVE/PHD zinc finger"/>
    <property type="match status" value="1"/>
</dbReference>